<dbReference type="Proteomes" id="UP001139150">
    <property type="component" value="Unassembled WGS sequence"/>
</dbReference>
<dbReference type="PROSITE" id="PS00070">
    <property type="entry name" value="ALDEHYDE_DEHYDR_CYS"/>
    <property type="match status" value="1"/>
</dbReference>
<dbReference type="EMBL" id="JAKRYL010000016">
    <property type="protein sequence ID" value="MCL7748532.1"/>
    <property type="molecule type" value="Genomic_DNA"/>
</dbReference>
<gene>
    <name evidence="11" type="ORF">MF646_15495</name>
</gene>
<sequence>MNYSEWSRCPIAGEWSEGSSTSILSVLNPYTDEELVQIKMATKQDVHAAYIEAARVQKEWSKTNPYEKEKILKKAAQLMEERREQIVDLLIKEGGATRIKANSEVSASITLVNEAASFPFQMETRTFPSVVPGKTNVVLKEPLGVVSIITPWNFPLSLTIRSLAPAIATGNGVVIKPSLDTPITGGLFLAKVFEEAGVPKGLVSVIVASSKDIGNSFIDHPIPEIISFTGSTEIGRKVGEIAGYNLKKVSLELGGNNACIVLDDADLEQATTASIFGKFLHQGQICMAINRIIVVESVYQDFVDRFVEKASKLKASDPSDADTVIGPLINNKQVDTIKALLNKGIEEGATVALEGKIVGKVVEPFVLSDVSNTMEIAQSEIFGPIALIIPVKDEKEAIKVANDSQYGLSGAVFSSSPDRALNVAKQIKTGMIHINDQSVNNEPMVPFGGEKNSGIGRHGGEWAVEEFTTVKWISNQETPRVYPFG</sequence>
<comment type="similarity">
    <text evidence="1 9">Belongs to the aldehyde dehydrogenase family.</text>
</comment>
<evidence type="ECO:0000256" key="1">
    <source>
        <dbReference type="ARBA" id="ARBA00009986"/>
    </source>
</evidence>
<dbReference type="PROSITE" id="PS00687">
    <property type="entry name" value="ALDEHYDE_DEHYDR_GLU"/>
    <property type="match status" value="1"/>
</dbReference>
<keyword evidence="3" id="KW-0520">NAD</keyword>
<dbReference type="Pfam" id="PF00171">
    <property type="entry name" value="Aldedh"/>
    <property type="match status" value="1"/>
</dbReference>
<keyword evidence="12" id="KW-1185">Reference proteome</keyword>
<name>A0A9X2CV09_9BACI</name>
<evidence type="ECO:0000256" key="4">
    <source>
        <dbReference type="ARBA" id="ARBA00050326"/>
    </source>
</evidence>
<evidence type="ECO:0000256" key="5">
    <source>
        <dbReference type="ARBA" id="ARBA00054572"/>
    </source>
</evidence>
<evidence type="ECO:0000256" key="3">
    <source>
        <dbReference type="ARBA" id="ARBA00023027"/>
    </source>
</evidence>
<protein>
    <recommendedName>
        <fullName evidence="7">3-sulfolactaldehyde dehydrogenase</fullName>
        <ecNumber evidence="6">1.2.1.97</ecNumber>
    </recommendedName>
</protein>
<organism evidence="11 12">
    <name type="scientific">Halalkalibacter alkaliphilus</name>
    <dbReference type="NCBI Taxonomy" id="2917993"/>
    <lineage>
        <taxon>Bacteria</taxon>
        <taxon>Bacillati</taxon>
        <taxon>Bacillota</taxon>
        <taxon>Bacilli</taxon>
        <taxon>Bacillales</taxon>
        <taxon>Bacillaceae</taxon>
        <taxon>Halalkalibacter</taxon>
    </lineage>
</organism>
<comment type="function">
    <text evidence="5">Part of the sulfo-TAL (or sulfo-SFT) pathway, a D-sulfoquinovose degradation pathway that produces sulfolactate (SL). Catalyzes the oxidation of 3-sulfolactaldehyde (SLA) to sulfolactate (SL).</text>
</comment>
<dbReference type="AlphaFoldDB" id="A0A9X2CV09"/>
<dbReference type="PANTHER" id="PTHR42986">
    <property type="entry name" value="BENZALDEHYDE DEHYDROGENASE YFMT"/>
    <property type="match status" value="1"/>
</dbReference>
<dbReference type="InterPro" id="IPR016160">
    <property type="entry name" value="Ald_DH_CS_CYS"/>
</dbReference>
<dbReference type="Gene3D" id="3.40.309.10">
    <property type="entry name" value="Aldehyde Dehydrogenase, Chain A, domain 2"/>
    <property type="match status" value="1"/>
</dbReference>
<keyword evidence="2 9" id="KW-0560">Oxidoreductase</keyword>
<dbReference type="InterPro" id="IPR016161">
    <property type="entry name" value="Ald_DH/histidinol_DH"/>
</dbReference>
<evidence type="ECO:0000256" key="6">
    <source>
        <dbReference type="ARBA" id="ARBA00066984"/>
    </source>
</evidence>
<dbReference type="GO" id="GO:0016620">
    <property type="term" value="F:oxidoreductase activity, acting on the aldehyde or oxo group of donors, NAD or NADP as acceptor"/>
    <property type="evidence" value="ECO:0007669"/>
    <property type="project" value="InterPro"/>
</dbReference>
<evidence type="ECO:0000256" key="2">
    <source>
        <dbReference type="ARBA" id="ARBA00023002"/>
    </source>
</evidence>
<comment type="caution">
    <text evidence="11">The sequence shown here is derived from an EMBL/GenBank/DDBJ whole genome shotgun (WGS) entry which is preliminary data.</text>
</comment>
<evidence type="ECO:0000256" key="9">
    <source>
        <dbReference type="RuleBase" id="RU003345"/>
    </source>
</evidence>
<dbReference type="InterPro" id="IPR029510">
    <property type="entry name" value="Ald_DH_CS_GLU"/>
</dbReference>
<dbReference type="InterPro" id="IPR016162">
    <property type="entry name" value="Ald_DH_N"/>
</dbReference>
<dbReference type="FunFam" id="3.40.309.10:FF:000009">
    <property type="entry name" value="Aldehyde dehydrogenase A"/>
    <property type="match status" value="1"/>
</dbReference>
<dbReference type="InterPro" id="IPR015590">
    <property type="entry name" value="Aldehyde_DH_dom"/>
</dbReference>
<dbReference type="RefSeq" id="WP_250097417.1">
    <property type="nucleotide sequence ID" value="NZ_JAKRYL010000016.1"/>
</dbReference>
<feature type="domain" description="Aldehyde dehydrogenase" evidence="10">
    <location>
        <begin position="15"/>
        <end position="473"/>
    </location>
</feature>
<accession>A0A9X2CV09</accession>
<feature type="active site" evidence="8">
    <location>
        <position position="252"/>
    </location>
</feature>
<dbReference type="Gene3D" id="3.40.605.10">
    <property type="entry name" value="Aldehyde Dehydrogenase, Chain A, domain 1"/>
    <property type="match status" value="1"/>
</dbReference>
<dbReference type="SUPFAM" id="SSF53720">
    <property type="entry name" value="ALDH-like"/>
    <property type="match status" value="1"/>
</dbReference>
<comment type="catalytic activity">
    <reaction evidence="4">
        <text>(2S)-3-sulfolactaldehyde + NAD(+) + H2O = (2S)-3-sulfolactate + NADH + 2 H(+)</text>
        <dbReference type="Rhea" id="RHEA:47932"/>
        <dbReference type="ChEBI" id="CHEBI:15377"/>
        <dbReference type="ChEBI" id="CHEBI:15378"/>
        <dbReference type="ChEBI" id="CHEBI:57540"/>
        <dbReference type="ChEBI" id="CHEBI:57945"/>
        <dbReference type="ChEBI" id="CHEBI:61289"/>
        <dbReference type="ChEBI" id="CHEBI:90109"/>
        <dbReference type="EC" id="1.2.1.97"/>
    </reaction>
    <physiologicalReaction direction="left-to-right" evidence="4">
        <dbReference type="Rhea" id="RHEA:47933"/>
    </physiologicalReaction>
</comment>
<dbReference type="EC" id="1.2.1.97" evidence="6"/>
<dbReference type="InterPro" id="IPR016163">
    <property type="entry name" value="Ald_DH_C"/>
</dbReference>
<reference evidence="11" key="1">
    <citation type="submission" date="2022-02" db="EMBL/GenBank/DDBJ databases">
        <title>Halalkalibacter sp. nov. isolated from Lonar Lake, India.</title>
        <authorList>
            <person name="Joshi A."/>
            <person name="Thite S."/>
            <person name="Lodha T."/>
        </authorList>
    </citation>
    <scope>NUCLEOTIDE SEQUENCE</scope>
    <source>
        <strain evidence="11">MEB205</strain>
    </source>
</reference>
<proteinExistence type="inferred from homology"/>
<evidence type="ECO:0000313" key="12">
    <source>
        <dbReference type="Proteomes" id="UP001139150"/>
    </source>
</evidence>
<evidence type="ECO:0000256" key="8">
    <source>
        <dbReference type="PROSITE-ProRule" id="PRU10007"/>
    </source>
</evidence>
<evidence type="ECO:0000256" key="7">
    <source>
        <dbReference type="ARBA" id="ARBA00067277"/>
    </source>
</evidence>
<evidence type="ECO:0000259" key="10">
    <source>
        <dbReference type="Pfam" id="PF00171"/>
    </source>
</evidence>
<dbReference type="FunFam" id="3.40.605.10:FF:000007">
    <property type="entry name" value="NAD/NADP-dependent betaine aldehyde dehydrogenase"/>
    <property type="match status" value="1"/>
</dbReference>
<dbReference type="PANTHER" id="PTHR42986:SF1">
    <property type="entry name" value="BENZALDEHYDE DEHYDROGENASE YFMT"/>
    <property type="match status" value="1"/>
</dbReference>
<evidence type="ECO:0000313" key="11">
    <source>
        <dbReference type="EMBL" id="MCL7748532.1"/>
    </source>
</evidence>